<feature type="transmembrane region" description="Helical" evidence="8">
    <location>
        <begin position="111"/>
        <end position="129"/>
    </location>
</feature>
<feature type="transmembrane region" description="Helical" evidence="8">
    <location>
        <begin position="35"/>
        <end position="53"/>
    </location>
</feature>
<evidence type="ECO:0000256" key="1">
    <source>
        <dbReference type="ARBA" id="ARBA00004141"/>
    </source>
</evidence>
<dbReference type="GO" id="GO:0016117">
    <property type="term" value="P:carotenoid biosynthetic process"/>
    <property type="evidence" value="ECO:0007669"/>
    <property type="project" value="UniProtKB-KW"/>
</dbReference>
<evidence type="ECO:0000256" key="6">
    <source>
        <dbReference type="ARBA" id="ARBA00023136"/>
    </source>
</evidence>
<feature type="transmembrane region" description="Helical" evidence="8">
    <location>
        <begin position="73"/>
        <end position="90"/>
    </location>
</feature>
<accession>A0A1F5S014</accession>
<name>A0A1F5S014_9BACT</name>
<comment type="subcellular location">
    <subcellularLocation>
        <location evidence="1">Membrane</location>
        <topology evidence="1">Multi-pass membrane protein</topology>
    </subcellularLocation>
</comment>
<dbReference type="AlphaFoldDB" id="A0A1F5S014"/>
<evidence type="ECO:0000256" key="2">
    <source>
        <dbReference type="ARBA" id="ARBA00004829"/>
    </source>
</evidence>
<dbReference type="Pfam" id="PF18916">
    <property type="entry name" value="Lycopene_cyc"/>
    <property type="match status" value="1"/>
</dbReference>
<feature type="domain" description="Lycopene cyclase" evidence="9">
    <location>
        <begin position="133"/>
        <end position="225"/>
    </location>
</feature>
<sequence>MQYAWLIWSLILIGIWLVVYVLLGSKEQKKEMLAVSFWTSLTGLTEPLFVPRYWSPPSLFNLNVLTGFDIESIIWAFGVGGIVAVLYEFIFRARRHSHLPHSERQQRRHRLHYLTIGATPILLIALLLTTGWNPIYSSIAALLIGGFAAWYCRPDLKPKMIASAFLFLAVYFLYFLTLTAMYPAYVEAVWNLPELSGVLVAGVPLEELLFAFSFGFMWSSVYEHFGWYRLVKSS</sequence>
<keyword evidence="4" id="KW-0125">Carotenoid biosynthesis</keyword>
<protein>
    <recommendedName>
        <fullName evidence="9">Lycopene cyclase domain-containing protein</fullName>
    </recommendedName>
</protein>
<feature type="transmembrane region" description="Helical" evidence="8">
    <location>
        <begin position="135"/>
        <end position="152"/>
    </location>
</feature>
<feature type="transmembrane region" description="Helical" evidence="8">
    <location>
        <begin position="197"/>
        <end position="219"/>
    </location>
</feature>
<evidence type="ECO:0000256" key="5">
    <source>
        <dbReference type="ARBA" id="ARBA00022989"/>
    </source>
</evidence>
<comment type="pathway">
    <text evidence="2">Carotenoid biosynthesis.</text>
</comment>
<gene>
    <name evidence="10" type="ORF">A3I35_01090</name>
</gene>
<evidence type="ECO:0000259" key="9">
    <source>
        <dbReference type="Pfam" id="PF18916"/>
    </source>
</evidence>
<evidence type="ECO:0000313" key="10">
    <source>
        <dbReference type="EMBL" id="OGF20004.1"/>
    </source>
</evidence>
<evidence type="ECO:0000256" key="8">
    <source>
        <dbReference type="SAM" id="Phobius"/>
    </source>
</evidence>
<reference evidence="10 11" key="1">
    <citation type="journal article" date="2016" name="Nat. Commun.">
        <title>Thousands of microbial genomes shed light on interconnected biogeochemical processes in an aquifer system.</title>
        <authorList>
            <person name="Anantharaman K."/>
            <person name="Brown C.T."/>
            <person name="Hug L.A."/>
            <person name="Sharon I."/>
            <person name="Castelle C.J."/>
            <person name="Probst A.J."/>
            <person name="Thomas B.C."/>
            <person name="Singh A."/>
            <person name="Wilkins M.J."/>
            <person name="Karaoz U."/>
            <person name="Brodie E.L."/>
            <person name="Williams K.H."/>
            <person name="Hubbard S.S."/>
            <person name="Banfield J.F."/>
        </authorList>
    </citation>
    <scope>NUCLEOTIDE SEQUENCE [LARGE SCALE GENOMIC DNA]</scope>
</reference>
<dbReference type="InterPro" id="IPR017825">
    <property type="entry name" value="Lycopene_cyclase_dom"/>
</dbReference>
<comment type="caution">
    <text evidence="10">The sequence shown here is derived from an EMBL/GenBank/DDBJ whole genome shotgun (WGS) entry which is preliminary data.</text>
</comment>
<keyword evidence="5 8" id="KW-1133">Transmembrane helix</keyword>
<organism evidence="10 11">
    <name type="scientific">Candidatus Falkowbacteria bacterium RIFCSPLOWO2_02_FULL_45_15</name>
    <dbReference type="NCBI Taxonomy" id="1797988"/>
    <lineage>
        <taxon>Bacteria</taxon>
        <taxon>Candidatus Falkowiibacteriota</taxon>
    </lineage>
</organism>
<dbReference type="EMBL" id="MFFV01000023">
    <property type="protein sequence ID" value="OGF20004.1"/>
    <property type="molecule type" value="Genomic_DNA"/>
</dbReference>
<evidence type="ECO:0000256" key="3">
    <source>
        <dbReference type="ARBA" id="ARBA00022692"/>
    </source>
</evidence>
<proteinExistence type="predicted"/>
<keyword evidence="7" id="KW-0413">Isomerase</keyword>
<dbReference type="GO" id="GO:0016872">
    <property type="term" value="F:intramolecular lyase activity"/>
    <property type="evidence" value="ECO:0007669"/>
    <property type="project" value="InterPro"/>
</dbReference>
<dbReference type="GO" id="GO:0016020">
    <property type="term" value="C:membrane"/>
    <property type="evidence" value="ECO:0007669"/>
    <property type="project" value="UniProtKB-SubCell"/>
</dbReference>
<dbReference type="STRING" id="1797988.A3I35_01090"/>
<keyword evidence="3 8" id="KW-0812">Transmembrane</keyword>
<feature type="transmembrane region" description="Helical" evidence="8">
    <location>
        <begin position="164"/>
        <end position="185"/>
    </location>
</feature>
<evidence type="ECO:0000256" key="7">
    <source>
        <dbReference type="ARBA" id="ARBA00023235"/>
    </source>
</evidence>
<dbReference type="GO" id="GO:0045436">
    <property type="term" value="F:lycopene beta cyclase activity"/>
    <property type="evidence" value="ECO:0007669"/>
    <property type="project" value="UniProtKB-ARBA"/>
</dbReference>
<feature type="transmembrane region" description="Helical" evidence="8">
    <location>
        <begin position="6"/>
        <end position="23"/>
    </location>
</feature>
<evidence type="ECO:0000313" key="11">
    <source>
        <dbReference type="Proteomes" id="UP000177878"/>
    </source>
</evidence>
<dbReference type="Proteomes" id="UP000177878">
    <property type="component" value="Unassembled WGS sequence"/>
</dbReference>
<keyword evidence="6 8" id="KW-0472">Membrane</keyword>
<evidence type="ECO:0000256" key="4">
    <source>
        <dbReference type="ARBA" id="ARBA00022746"/>
    </source>
</evidence>